<accession>A0AAU6SG32</accession>
<evidence type="ECO:0000313" key="1">
    <source>
        <dbReference type="EMBL" id="WZO35749.1"/>
    </source>
</evidence>
<dbReference type="RefSeq" id="WP_349426567.1">
    <property type="nucleotide sequence ID" value="NZ_CP151632.1"/>
</dbReference>
<name>A0AAU6SG32_9MICO</name>
<reference evidence="1" key="1">
    <citation type="submission" date="2024-04" db="EMBL/GenBank/DDBJ databases">
        <authorList>
            <person name="Roder T."/>
            <person name="Oberhansli S."/>
            <person name="Kreuzer M."/>
        </authorList>
    </citation>
    <scope>NUCLEOTIDE SEQUENCE</scope>
    <source>
        <strain evidence="1">LWS13-1.2</strain>
    </source>
</reference>
<sequence>MTQEQTAAPFELRDAFAFVLAGAREHLPDGEDREIVEDCAREALAALDTGKEPPRRLVATLKGILGDVAAGAGRGFGTSAAAWATDALSNLG</sequence>
<proteinExistence type="predicted"/>
<protein>
    <submittedName>
        <fullName evidence="1">Uncharacterized protein</fullName>
    </submittedName>
</protein>
<organism evidence="1">
    <name type="scientific">Microbacterium sp. LWS13-1.2</name>
    <dbReference type="NCBI Taxonomy" id="3135264"/>
    <lineage>
        <taxon>Bacteria</taxon>
        <taxon>Bacillati</taxon>
        <taxon>Actinomycetota</taxon>
        <taxon>Actinomycetes</taxon>
        <taxon>Micrococcales</taxon>
        <taxon>Microbacteriaceae</taxon>
        <taxon>Microbacterium</taxon>
    </lineage>
</organism>
<dbReference type="EMBL" id="CP151632">
    <property type="protein sequence ID" value="WZO35749.1"/>
    <property type="molecule type" value="Genomic_DNA"/>
</dbReference>
<dbReference type="AlphaFoldDB" id="A0AAU6SG32"/>
<gene>
    <name evidence="1" type="ORF">MRBLWS13_003457</name>
</gene>